<keyword evidence="1" id="KW-0694">RNA-binding</keyword>
<dbReference type="AlphaFoldDB" id="A0A1C7N209"/>
<proteinExistence type="predicted"/>
<dbReference type="OrthoDB" id="2241755at2759"/>
<dbReference type="InterPro" id="IPR014720">
    <property type="entry name" value="dsRBD_dom"/>
</dbReference>
<evidence type="ECO:0000313" key="5">
    <source>
        <dbReference type="Proteomes" id="UP000093000"/>
    </source>
</evidence>
<evidence type="ECO:0000256" key="2">
    <source>
        <dbReference type="SAM" id="MobiDB-lite"/>
    </source>
</evidence>
<evidence type="ECO:0000259" key="3">
    <source>
        <dbReference type="PROSITE" id="PS50137"/>
    </source>
</evidence>
<organism evidence="4 5">
    <name type="scientific">Choanephora cucurbitarum</name>
    <dbReference type="NCBI Taxonomy" id="101091"/>
    <lineage>
        <taxon>Eukaryota</taxon>
        <taxon>Fungi</taxon>
        <taxon>Fungi incertae sedis</taxon>
        <taxon>Mucoromycota</taxon>
        <taxon>Mucoromycotina</taxon>
        <taxon>Mucoromycetes</taxon>
        <taxon>Mucorales</taxon>
        <taxon>Mucorineae</taxon>
        <taxon>Choanephoraceae</taxon>
        <taxon>Choanephoroideae</taxon>
        <taxon>Choanephora</taxon>
    </lineage>
</organism>
<feature type="compositionally biased region" description="Polar residues" evidence="2">
    <location>
        <begin position="269"/>
        <end position="289"/>
    </location>
</feature>
<evidence type="ECO:0000313" key="4">
    <source>
        <dbReference type="EMBL" id="OBZ82716.1"/>
    </source>
</evidence>
<feature type="domain" description="DRBM" evidence="3">
    <location>
        <begin position="497"/>
        <end position="549"/>
    </location>
</feature>
<feature type="region of interest" description="Disordered" evidence="2">
    <location>
        <begin position="319"/>
        <end position="395"/>
    </location>
</feature>
<dbReference type="SUPFAM" id="SSF54768">
    <property type="entry name" value="dsRNA-binding domain-like"/>
    <property type="match status" value="1"/>
</dbReference>
<feature type="compositionally biased region" description="Polar residues" evidence="2">
    <location>
        <begin position="342"/>
        <end position="395"/>
    </location>
</feature>
<protein>
    <recommendedName>
        <fullName evidence="3">DRBM domain-containing protein</fullName>
    </recommendedName>
</protein>
<dbReference type="PROSITE" id="PS50137">
    <property type="entry name" value="DS_RBD"/>
    <property type="match status" value="1"/>
</dbReference>
<comment type="caution">
    <text evidence="4">The sequence shown here is derived from an EMBL/GenBank/DDBJ whole genome shotgun (WGS) entry which is preliminary data.</text>
</comment>
<dbReference type="EMBL" id="LUGH01000804">
    <property type="protein sequence ID" value="OBZ82716.1"/>
    <property type="molecule type" value="Genomic_DNA"/>
</dbReference>
<dbReference type="Gene3D" id="3.30.160.20">
    <property type="match status" value="1"/>
</dbReference>
<feature type="region of interest" description="Disordered" evidence="2">
    <location>
        <begin position="257"/>
        <end position="299"/>
    </location>
</feature>
<keyword evidence="5" id="KW-1185">Reference proteome</keyword>
<sequence>MESSDRLQTFFADTLSQLSDASGQALDQSLTVPLLFVLFTGHPEQLAEQKFRFTGNQARQFALSNLLVKHFSELEDRVLEALLKRFTDPSKLYKHLAQDYQIKSYVMPPYISNTLDHMIGIFYRFYGIQVVEKFIEKSVLHVVDTFMTGASCKSKNPIWELNNLMATKRGDIKYSSTKSEDNTETQVILEARFGSHCTVFSHSRTSTNKQKAKTAACSDVLEFFRKHPDIFEQLVAPAQNDTGMVYPLPIPPEEYTLIQGPPQTPTPTSRPSNAAQFASSNQPVQWSSTDDGHTHIKPSDYNQSIQLLSELLLGGDAAENEDVDMSDGTPTKRKRSKDRLSLETNNQTPFIKQEPSMESESQHLLNVIKQPSPTQSTMAGSIQSLGNPLSQTNPYSALGQQPNVTLEQPLVPMQTTQDSQVANPQQQHILKVQPNGIPVTNKTLNQDEKVLLFFRKIFMNYHRLLSQSLSLPGQCKSIFLSLVVQNQEKVFAESRAEQVGPSHAPLFTAEVILKSKQSSSVYLRTEGLAKRKKDAEQTAFFKLVQLLCT</sequence>
<dbReference type="Proteomes" id="UP000093000">
    <property type="component" value="Unassembled WGS sequence"/>
</dbReference>
<evidence type="ECO:0000256" key="1">
    <source>
        <dbReference type="PROSITE-ProRule" id="PRU00266"/>
    </source>
</evidence>
<dbReference type="InParanoid" id="A0A1C7N209"/>
<gene>
    <name evidence="4" type="ORF">A0J61_09233</name>
</gene>
<name>A0A1C7N209_9FUNG</name>
<reference evidence="4 5" key="1">
    <citation type="submission" date="2016-03" db="EMBL/GenBank/DDBJ databases">
        <title>Choanephora cucurbitarum.</title>
        <authorList>
            <person name="Min B."/>
            <person name="Park H."/>
            <person name="Park J.-H."/>
            <person name="Shin H.-D."/>
            <person name="Choi I.-G."/>
        </authorList>
    </citation>
    <scope>NUCLEOTIDE SEQUENCE [LARGE SCALE GENOMIC DNA]</scope>
    <source>
        <strain evidence="4 5">KUS-F28377</strain>
    </source>
</reference>
<accession>A0A1C7N209</accession>
<dbReference type="GO" id="GO:0003723">
    <property type="term" value="F:RNA binding"/>
    <property type="evidence" value="ECO:0007669"/>
    <property type="project" value="UniProtKB-UniRule"/>
</dbReference>